<dbReference type="EMBL" id="FSRU01000002">
    <property type="protein sequence ID" value="SIO63037.1"/>
    <property type="molecule type" value="Genomic_DNA"/>
</dbReference>
<dbReference type="AlphaFoldDB" id="A0A1N6L2Y7"/>
<accession>A0A1N6L2Y7</accession>
<sequence>MSDLASAQAEVTLPDGALIRFHLAGYQRAPYSGQRLYPAEGLMDDVDGSPIALLLFADPTDRLFELEYVRWWGGDLQKPNWSTVRFIPDSPPTKTGTA</sequence>
<organism evidence="1 2">
    <name type="scientific">Paraburkholderia phenazinium</name>
    <dbReference type="NCBI Taxonomy" id="60549"/>
    <lineage>
        <taxon>Bacteria</taxon>
        <taxon>Pseudomonadati</taxon>
        <taxon>Pseudomonadota</taxon>
        <taxon>Betaproteobacteria</taxon>
        <taxon>Burkholderiales</taxon>
        <taxon>Burkholderiaceae</taxon>
        <taxon>Paraburkholderia</taxon>
    </lineage>
</organism>
<dbReference type="RefSeq" id="WP_143788481.1">
    <property type="nucleotide sequence ID" value="NZ_FSRU01000002.1"/>
</dbReference>
<gene>
    <name evidence="1" type="ORF">SAMN05444165_5718</name>
</gene>
<protein>
    <submittedName>
        <fullName evidence="1">Uncharacterized protein</fullName>
    </submittedName>
</protein>
<evidence type="ECO:0000313" key="2">
    <source>
        <dbReference type="Proteomes" id="UP000185151"/>
    </source>
</evidence>
<dbReference type="OrthoDB" id="7060806at2"/>
<dbReference type="Proteomes" id="UP000185151">
    <property type="component" value="Unassembled WGS sequence"/>
</dbReference>
<reference evidence="1 2" key="1">
    <citation type="submission" date="2016-11" db="EMBL/GenBank/DDBJ databases">
        <authorList>
            <person name="Jaros S."/>
            <person name="Januszkiewicz K."/>
            <person name="Wedrychowicz H."/>
        </authorList>
    </citation>
    <scope>NUCLEOTIDE SEQUENCE [LARGE SCALE GENOMIC DNA]</scope>
    <source>
        <strain evidence="1 2">GAS95</strain>
    </source>
</reference>
<name>A0A1N6L2Y7_9BURK</name>
<proteinExistence type="predicted"/>
<keyword evidence="2" id="KW-1185">Reference proteome</keyword>
<evidence type="ECO:0000313" key="1">
    <source>
        <dbReference type="EMBL" id="SIO63037.1"/>
    </source>
</evidence>